<dbReference type="GO" id="GO:0004672">
    <property type="term" value="F:protein kinase activity"/>
    <property type="evidence" value="ECO:0007669"/>
    <property type="project" value="InterPro"/>
</dbReference>
<dbReference type="SUPFAM" id="SSF47769">
    <property type="entry name" value="SAM/Pointed domain"/>
    <property type="match status" value="1"/>
</dbReference>
<keyword evidence="2" id="KW-0808">Transferase</keyword>
<dbReference type="Proteomes" id="UP000093000">
    <property type="component" value="Unassembled WGS sequence"/>
</dbReference>
<dbReference type="STRING" id="101091.A0A1C7N9C6"/>
<keyword evidence="11" id="KW-1185">Reference proteome</keyword>
<dbReference type="PROSITE" id="PS00107">
    <property type="entry name" value="PROTEIN_KINASE_ATP"/>
    <property type="match status" value="1"/>
</dbReference>
<feature type="compositionally biased region" description="Low complexity" evidence="7">
    <location>
        <begin position="277"/>
        <end position="288"/>
    </location>
</feature>
<dbReference type="Gene3D" id="1.10.150.50">
    <property type="entry name" value="Transcription Factor, Ets-1"/>
    <property type="match status" value="1"/>
</dbReference>
<dbReference type="Pfam" id="PF00069">
    <property type="entry name" value="Pkinase"/>
    <property type="match status" value="1"/>
</dbReference>
<feature type="domain" description="Protein kinase" evidence="8">
    <location>
        <begin position="552"/>
        <end position="813"/>
    </location>
</feature>
<evidence type="ECO:0000256" key="2">
    <source>
        <dbReference type="ARBA" id="ARBA00022679"/>
    </source>
</evidence>
<feature type="domain" description="SAM" evidence="9">
    <location>
        <begin position="12"/>
        <end position="78"/>
    </location>
</feature>
<dbReference type="Gene3D" id="3.10.20.90">
    <property type="entry name" value="Phosphatidylinositol 3-kinase Catalytic Subunit, Chain A, domain 1"/>
    <property type="match status" value="1"/>
</dbReference>
<dbReference type="InterPro" id="IPR017441">
    <property type="entry name" value="Protein_kinase_ATP_BS"/>
</dbReference>
<proteinExistence type="inferred from homology"/>
<accession>A0A1C7N9C6</accession>
<sequence length="833" mass="94725">MEKTQEQKKAVWSLENVIQWLIANNWSCLVETFIDYNIQHDRFLNLDMENLEELLFHEKFASIDKHQLLSAIQQLKAERPQRPRIIIPSPQRSKPVYTHRPDITQFIPKRTSSNESNVSKILESFQPTQSIMMSNPLLSAKSPRLNATNPAILSKLFGKRLPVPNRERRIQVTLDADTFIRLWVDSTGSAAEIKRAILHKLNVEAEPNYFLFFHENGPHANVPLNDEELIYVCQTSTNSETNRVLVIPIEGYQLICQQFYHHPNASQTRFVLIQTSPTPSPISSSSVTGIQLTDPETPQEETHKDDLLPLKTNPGDLWVSTHSPLEYRRPSASSTSSSSLWHINTSLYPPPSSSNIERTFEGVSLYDPPTPVHDPSTEDYTMHSFVESPPSPLGSDKRSASQNSQEDCEEDVLGERPPIEKLYQEMDRYLPQHDLDKEILTEALLAPSSVSSPPSPTPTNTTPPSPLKEEASTKAIAVSRRLLGHRPSVRFAANEAHRKWKQTIKNNPVVSRSPSIMRRKSTKMWDRPIERVKPGEESRIELTPVNPTKMQWMRGDLIGHGSFSRVYHGLNLATLEWMAVKQVDAVMTQADQRNQDLKAASDALYREIRLLKDLDHENIVQYIAYDFNAEEGHIYIFLEYVPGGSISSLLNKYQCLDEPLTRFFTRQILQGLQYLHERDILHRDIKGGNVLIDNDGVCKITDFGLSKSQHDSDSNHSQMKGTLYWMAPEVLKNEYSPKVDIWSLGCTVLEMVTGEHPWMELTTLAALYQIGLHNAPAIPDTISPAAQDFLQQCFRINPQERPTASELLQHPFVQPDPTFDFKASLSQQKLKSC</sequence>
<dbReference type="EMBL" id="LUGH01000578">
    <property type="protein sequence ID" value="OBZ83954.1"/>
    <property type="molecule type" value="Genomic_DNA"/>
</dbReference>
<dbReference type="AlphaFoldDB" id="A0A1C7N9C6"/>
<feature type="compositionally biased region" description="Pro residues" evidence="7">
    <location>
        <begin position="453"/>
        <end position="466"/>
    </location>
</feature>
<gene>
    <name evidence="10" type="primary">BCK1</name>
    <name evidence="10" type="ORF">A0J61_07994</name>
</gene>
<organism evidence="10 11">
    <name type="scientific">Choanephora cucurbitarum</name>
    <dbReference type="NCBI Taxonomy" id="101091"/>
    <lineage>
        <taxon>Eukaryota</taxon>
        <taxon>Fungi</taxon>
        <taxon>Fungi incertae sedis</taxon>
        <taxon>Mucoromycota</taxon>
        <taxon>Mucoromycotina</taxon>
        <taxon>Mucoromycetes</taxon>
        <taxon>Mucorales</taxon>
        <taxon>Mucorineae</taxon>
        <taxon>Choanephoraceae</taxon>
        <taxon>Choanephoroideae</taxon>
        <taxon>Choanephora</taxon>
    </lineage>
</organism>
<evidence type="ECO:0000313" key="11">
    <source>
        <dbReference type="Proteomes" id="UP000093000"/>
    </source>
</evidence>
<dbReference type="InterPro" id="IPR000719">
    <property type="entry name" value="Prot_kinase_dom"/>
</dbReference>
<dbReference type="PROSITE" id="PS50011">
    <property type="entry name" value="PROTEIN_KINASE_DOM"/>
    <property type="match status" value="1"/>
</dbReference>
<evidence type="ECO:0000256" key="3">
    <source>
        <dbReference type="ARBA" id="ARBA00022741"/>
    </source>
</evidence>
<feature type="region of interest" description="Disordered" evidence="7">
    <location>
        <begin position="277"/>
        <end position="315"/>
    </location>
</feature>
<dbReference type="InterPro" id="IPR013761">
    <property type="entry name" value="SAM/pointed_sf"/>
</dbReference>
<dbReference type="InterPro" id="IPR011009">
    <property type="entry name" value="Kinase-like_dom_sf"/>
</dbReference>
<keyword evidence="5 6" id="KW-0067">ATP-binding</keyword>
<dbReference type="GO" id="GO:0005524">
    <property type="term" value="F:ATP binding"/>
    <property type="evidence" value="ECO:0007669"/>
    <property type="project" value="UniProtKB-UniRule"/>
</dbReference>
<reference evidence="10 11" key="1">
    <citation type="submission" date="2016-03" db="EMBL/GenBank/DDBJ databases">
        <title>Choanephora cucurbitarum.</title>
        <authorList>
            <person name="Min B."/>
            <person name="Park H."/>
            <person name="Park J.-H."/>
            <person name="Shin H.-D."/>
            <person name="Choi I.-G."/>
        </authorList>
    </citation>
    <scope>NUCLEOTIDE SEQUENCE [LARGE SCALE GENOMIC DNA]</scope>
    <source>
        <strain evidence="10 11">KUS-F28377</strain>
    </source>
</reference>
<dbReference type="SMART" id="SM00454">
    <property type="entry name" value="SAM"/>
    <property type="match status" value="1"/>
</dbReference>
<dbReference type="PANTHER" id="PTHR48016">
    <property type="entry name" value="MAP KINASE KINASE KINASE SSK2-RELATED-RELATED"/>
    <property type="match status" value="1"/>
</dbReference>
<evidence type="ECO:0000259" key="9">
    <source>
        <dbReference type="PROSITE" id="PS50105"/>
    </source>
</evidence>
<dbReference type="GO" id="GO:0000165">
    <property type="term" value="P:MAPK cascade"/>
    <property type="evidence" value="ECO:0007669"/>
    <property type="project" value="UniProtKB-ARBA"/>
</dbReference>
<dbReference type="PROSITE" id="PS00108">
    <property type="entry name" value="PROTEIN_KINASE_ST"/>
    <property type="match status" value="1"/>
</dbReference>
<dbReference type="CDD" id="cd06606">
    <property type="entry name" value="STKc_MAPKKK"/>
    <property type="match status" value="1"/>
</dbReference>
<feature type="region of interest" description="Disordered" evidence="7">
    <location>
        <begin position="364"/>
        <end position="416"/>
    </location>
</feature>
<dbReference type="InterPro" id="IPR001660">
    <property type="entry name" value="SAM"/>
</dbReference>
<dbReference type="OrthoDB" id="266718at2759"/>
<name>A0A1C7N9C6_9FUNG</name>
<evidence type="ECO:0000256" key="7">
    <source>
        <dbReference type="SAM" id="MobiDB-lite"/>
    </source>
</evidence>
<comment type="similarity">
    <text evidence="1">Belongs to the protein kinase superfamily. STE Ser/Thr protein kinase family. MAP kinase kinase kinase subfamily.</text>
</comment>
<dbReference type="Pfam" id="PF14847">
    <property type="entry name" value="Ras_bdg_2"/>
    <property type="match status" value="1"/>
</dbReference>
<keyword evidence="3 6" id="KW-0547">Nucleotide-binding</keyword>
<comment type="caution">
    <text evidence="10">The sequence shown here is derived from an EMBL/GenBank/DDBJ whole genome shotgun (WGS) entry which is preliminary data.</text>
</comment>
<dbReference type="Pfam" id="PF07647">
    <property type="entry name" value="SAM_2"/>
    <property type="match status" value="1"/>
</dbReference>
<dbReference type="InterPro" id="IPR050538">
    <property type="entry name" value="MAP_kinase_kinase_kinase"/>
</dbReference>
<evidence type="ECO:0000256" key="4">
    <source>
        <dbReference type="ARBA" id="ARBA00022777"/>
    </source>
</evidence>
<evidence type="ECO:0000256" key="6">
    <source>
        <dbReference type="PROSITE-ProRule" id="PRU10141"/>
    </source>
</evidence>
<protein>
    <submittedName>
        <fullName evidence="10">Serine/threonine-protein kinase BCK1/SLK1/SSP31</fullName>
    </submittedName>
</protein>
<feature type="region of interest" description="Disordered" evidence="7">
    <location>
        <begin position="447"/>
        <end position="472"/>
    </location>
</feature>
<dbReference type="PANTHER" id="PTHR48016:SF56">
    <property type="entry name" value="MAPKK KINASE"/>
    <property type="match status" value="1"/>
</dbReference>
<evidence type="ECO:0000256" key="1">
    <source>
        <dbReference type="ARBA" id="ARBA00006529"/>
    </source>
</evidence>
<dbReference type="InterPro" id="IPR029458">
    <property type="entry name" value="Ras-bd_By2"/>
</dbReference>
<dbReference type="SMART" id="SM00220">
    <property type="entry name" value="S_TKc"/>
    <property type="match status" value="1"/>
</dbReference>
<evidence type="ECO:0000256" key="5">
    <source>
        <dbReference type="ARBA" id="ARBA00022840"/>
    </source>
</evidence>
<feature type="binding site" evidence="6">
    <location>
        <position position="581"/>
    </location>
    <ligand>
        <name>ATP</name>
        <dbReference type="ChEBI" id="CHEBI:30616"/>
    </ligand>
</feature>
<dbReference type="SUPFAM" id="SSF56112">
    <property type="entry name" value="Protein kinase-like (PK-like)"/>
    <property type="match status" value="1"/>
</dbReference>
<keyword evidence="4 10" id="KW-0418">Kinase</keyword>
<dbReference type="PROSITE" id="PS50105">
    <property type="entry name" value="SAM_DOMAIN"/>
    <property type="match status" value="1"/>
</dbReference>
<dbReference type="InParanoid" id="A0A1C7N9C6"/>
<evidence type="ECO:0000259" key="8">
    <source>
        <dbReference type="PROSITE" id="PS50011"/>
    </source>
</evidence>
<dbReference type="InterPro" id="IPR008271">
    <property type="entry name" value="Ser/Thr_kinase_AS"/>
</dbReference>
<evidence type="ECO:0000313" key="10">
    <source>
        <dbReference type="EMBL" id="OBZ83954.1"/>
    </source>
</evidence>
<dbReference type="Gene3D" id="1.10.510.10">
    <property type="entry name" value="Transferase(Phosphotransferase) domain 1"/>
    <property type="match status" value="1"/>
</dbReference>